<feature type="transmembrane region" description="Helical" evidence="15">
    <location>
        <begin position="403"/>
        <end position="425"/>
    </location>
</feature>
<dbReference type="InterPro" id="IPR036878">
    <property type="entry name" value="Glu_permease_IIB"/>
</dbReference>
<dbReference type="PROSITE" id="PS51103">
    <property type="entry name" value="PTS_EIIC_TYPE_1"/>
    <property type="match status" value="1"/>
</dbReference>
<evidence type="ECO:0000256" key="8">
    <source>
        <dbReference type="ARBA" id="ARBA00022777"/>
    </source>
</evidence>
<dbReference type="RefSeq" id="WP_089937606.1">
    <property type="nucleotide sequence ID" value="NZ_CAKOEX010000001.1"/>
</dbReference>
<feature type="transmembrane region" description="Helical" evidence="15">
    <location>
        <begin position="113"/>
        <end position="134"/>
    </location>
</feature>
<keyword evidence="6" id="KW-0598">Phosphotransferase system</keyword>
<evidence type="ECO:0000256" key="5">
    <source>
        <dbReference type="ARBA" id="ARBA00022679"/>
    </source>
</evidence>
<dbReference type="NCBIfam" id="TIGR00830">
    <property type="entry name" value="PTBA"/>
    <property type="match status" value="1"/>
</dbReference>
<dbReference type="PANTHER" id="PTHR30175:SF4">
    <property type="entry name" value="PTS SYSTEM TREHALOSE-SPECIFIC EIIBC COMPONENT"/>
    <property type="match status" value="1"/>
</dbReference>
<dbReference type="InterPro" id="IPR010973">
    <property type="entry name" value="PTS_IIBC_sucr"/>
</dbReference>
<dbReference type="PROSITE" id="PS00371">
    <property type="entry name" value="PTS_EIIA_TYPE_1_HIS"/>
    <property type="match status" value="1"/>
</dbReference>
<feature type="active site" description="Phosphocysteine intermediate; for EIIB activity" evidence="14">
    <location>
        <position position="25"/>
    </location>
</feature>
<dbReference type="NCBIfam" id="TIGR00826">
    <property type="entry name" value="EIIB_glc"/>
    <property type="match status" value="1"/>
</dbReference>
<gene>
    <name evidence="19" type="ORF">C7384_101237</name>
</gene>
<evidence type="ECO:0000256" key="11">
    <source>
        <dbReference type="ARBA" id="ARBA00044053"/>
    </source>
</evidence>
<dbReference type="OrthoDB" id="9769191at2"/>
<dbReference type="PROSITE" id="PS01035">
    <property type="entry name" value="PTS_EIIB_TYPE_1_CYS"/>
    <property type="match status" value="1"/>
</dbReference>
<dbReference type="InterPro" id="IPR011055">
    <property type="entry name" value="Dup_hybrid_motif"/>
</dbReference>
<dbReference type="AlphaFoldDB" id="A0A2U1DFK0"/>
<dbReference type="GO" id="GO:0008982">
    <property type="term" value="F:protein-N(PI)-phosphohistidine-sugar phosphotransferase activity"/>
    <property type="evidence" value="ECO:0007669"/>
    <property type="project" value="InterPro"/>
</dbReference>
<evidence type="ECO:0000256" key="4">
    <source>
        <dbReference type="ARBA" id="ARBA00022597"/>
    </source>
</evidence>
<keyword evidence="9 15" id="KW-1133">Transmembrane helix</keyword>
<evidence type="ECO:0000259" key="17">
    <source>
        <dbReference type="PROSITE" id="PS51098"/>
    </source>
</evidence>
<dbReference type="Proteomes" id="UP000245433">
    <property type="component" value="Unassembled WGS sequence"/>
</dbReference>
<keyword evidence="10 15" id="KW-0472">Membrane</keyword>
<dbReference type="GO" id="GO:0016301">
    <property type="term" value="F:kinase activity"/>
    <property type="evidence" value="ECO:0007669"/>
    <property type="project" value="UniProtKB-KW"/>
</dbReference>
<evidence type="ECO:0000256" key="13">
    <source>
        <dbReference type="ARBA" id="ARBA00048931"/>
    </source>
</evidence>
<dbReference type="GO" id="GO:0090589">
    <property type="term" value="F:protein-phosphocysteine-trehalose phosphotransferase system transporter activity"/>
    <property type="evidence" value="ECO:0007669"/>
    <property type="project" value="TreeGrafter"/>
</dbReference>
<dbReference type="InterPro" id="IPR001127">
    <property type="entry name" value="PTS_EIIA_1_perm"/>
</dbReference>
<dbReference type="PROSITE" id="PS51098">
    <property type="entry name" value="PTS_EIIB_TYPE_1"/>
    <property type="match status" value="1"/>
</dbReference>
<dbReference type="InterPro" id="IPR003352">
    <property type="entry name" value="PTS_EIIC"/>
</dbReference>
<evidence type="ECO:0000256" key="6">
    <source>
        <dbReference type="ARBA" id="ARBA00022683"/>
    </source>
</evidence>
<comment type="subcellular location">
    <subcellularLocation>
        <location evidence="1">Cell membrane</location>
        <topology evidence="1">Multi-pass membrane protein</topology>
    </subcellularLocation>
</comment>
<protein>
    <recommendedName>
        <fullName evidence="11">protein-N(pi)-phosphohistidine--sucrose phosphotransferase</fullName>
        <ecNumber evidence="11">2.7.1.211</ecNumber>
    </recommendedName>
</protein>
<evidence type="ECO:0000256" key="14">
    <source>
        <dbReference type="PROSITE-ProRule" id="PRU00421"/>
    </source>
</evidence>
<evidence type="ECO:0000313" key="19">
    <source>
        <dbReference type="EMBL" id="PVY86322.1"/>
    </source>
</evidence>
<dbReference type="NCBIfam" id="TIGR01996">
    <property type="entry name" value="PTS-II-BC-sucr"/>
    <property type="match status" value="1"/>
</dbReference>
<evidence type="ECO:0000256" key="1">
    <source>
        <dbReference type="ARBA" id="ARBA00004651"/>
    </source>
</evidence>
<dbReference type="InterPro" id="IPR001996">
    <property type="entry name" value="PTS_IIB_1"/>
</dbReference>
<feature type="transmembrane region" description="Helical" evidence="15">
    <location>
        <begin position="445"/>
        <end position="466"/>
    </location>
</feature>
<dbReference type="InterPro" id="IPR018113">
    <property type="entry name" value="PTrfase_EIIB_Cys"/>
</dbReference>
<feature type="domain" description="PTS EIIC type-1" evidence="18">
    <location>
        <begin position="108"/>
        <end position="482"/>
    </location>
</feature>
<feature type="transmembrane region" description="Helical" evidence="15">
    <location>
        <begin position="305"/>
        <end position="324"/>
    </location>
</feature>
<feature type="transmembrane region" description="Helical" evidence="15">
    <location>
        <begin position="228"/>
        <end position="248"/>
    </location>
</feature>
<evidence type="ECO:0000313" key="20">
    <source>
        <dbReference type="Proteomes" id="UP000245433"/>
    </source>
</evidence>
<keyword evidence="8" id="KW-0418">Kinase</keyword>
<evidence type="ECO:0000256" key="12">
    <source>
        <dbReference type="ARBA" id="ARBA00045139"/>
    </source>
</evidence>
<proteinExistence type="predicted"/>
<evidence type="ECO:0000256" key="9">
    <source>
        <dbReference type="ARBA" id="ARBA00022989"/>
    </source>
</evidence>
<keyword evidence="3" id="KW-1003">Cell membrane</keyword>
<dbReference type="Pfam" id="PF00367">
    <property type="entry name" value="PTS_EIIB"/>
    <property type="match status" value="1"/>
</dbReference>
<keyword evidence="7 15" id="KW-0812">Transmembrane</keyword>
<dbReference type="PROSITE" id="PS51093">
    <property type="entry name" value="PTS_EIIA_TYPE_1"/>
    <property type="match status" value="1"/>
</dbReference>
<evidence type="ECO:0000256" key="15">
    <source>
        <dbReference type="SAM" id="Phobius"/>
    </source>
</evidence>
<keyword evidence="2" id="KW-0813">Transport</keyword>
<organism evidence="19 20">
    <name type="scientific">Convivina intestini</name>
    <dbReference type="NCBI Taxonomy" id="1505726"/>
    <lineage>
        <taxon>Bacteria</taxon>
        <taxon>Bacillati</taxon>
        <taxon>Bacillota</taxon>
        <taxon>Bacilli</taxon>
        <taxon>Lactobacillales</taxon>
        <taxon>Lactobacillaceae</taxon>
        <taxon>Convivina</taxon>
    </lineage>
</organism>
<evidence type="ECO:0000256" key="10">
    <source>
        <dbReference type="ARBA" id="ARBA00023136"/>
    </source>
</evidence>
<evidence type="ECO:0000256" key="3">
    <source>
        <dbReference type="ARBA" id="ARBA00022475"/>
    </source>
</evidence>
<dbReference type="EC" id="2.7.1.211" evidence="11"/>
<comment type="function">
    <text evidence="12">The phosphoenolpyruvate-dependent sugar phosphotransferase system (sugar PTS), a major carbohydrate active transport system, catalyzes the phosphorylation of incoming sugar substrates concomitantly with their translocation across the cell membrane. This system is involved in sucrose transport.</text>
</comment>
<feature type="domain" description="PTS EIIA type-1" evidence="16">
    <location>
        <begin position="521"/>
        <end position="625"/>
    </location>
</feature>
<evidence type="ECO:0000259" key="16">
    <source>
        <dbReference type="PROSITE" id="PS51093"/>
    </source>
</evidence>
<dbReference type="FunFam" id="2.70.70.10:FF:000001">
    <property type="entry name" value="PTS system glucose-specific IIA component"/>
    <property type="match status" value="1"/>
</dbReference>
<evidence type="ECO:0000256" key="2">
    <source>
        <dbReference type="ARBA" id="ARBA00022448"/>
    </source>
</evidence>
<reference evidence="19 20" key="1">
    <citation type="submission" date="2018-04" db="EMBL/GenBank/DDBJ databases">
        <title>Genomic Encyclopedia of Type Strains, Phase IV (KMG-IV): sequencing the most valuable type-strain genomes for metagenomic binning, comparative biology and taxonomic classification.</title>
        <authorList>
            <person name="Goeker M."/>
        </authorList>
    </citation>
    <scope>NUCLEOTIDE SEQUENCE [LARGE SCALE GENOMIC DNA]</scope>
    <source>
        <strain evidence="19 20">DSM 28795</strain>
    </source>
</reference>
<name>A0A2U1DFK0_9LACO</name>
<accession>A0A2U1DFK0</accession>
<keyword evidence="4" id="KW-0762">Sugar transport</keyword>
<dbReference type="GO" id="GO:0015771">
    <property type="term" value="P:trehalose transport"/>
    <property type="evidence" value="ECO:0007669"/>
    <property type="project" value="TreeGrafter"/>
</dbReference>
<dbReference type="InterPro" id="IPR050558">
    <property type="entry name" value="PTS_Sugar-Specific_Components"/>
</dbReference>
<dbReference type="SUPFAM" id="SSF55604">
    <property type="entry name" value="Glucose permease domain IIB"/>
    <property type="match status" value="1"/>
</dbReference>
<feature type="domain" description="PTS EIIB type-1" evidence="17">
    <location>
        <begin position="3"/>
        <end position="86"/>
    </location>
</feature>
<dbReference type="CDD" id="cd00212">
    <property type="entry name" value="PTS_IIB_glc"/>
    <property type="match status" value="1"/>
</dbReference>
<dbReference type="Pfam" id="PF00358">
    <property type="entry name" value="PTS_EIIA_1"/>
    <property type="match status" value="1"/>
</dbReference>
<evidence type="ECO:0000259" key="18">
    <source>
        <dbReference type="PROSITE" id="PS51103"/>
    </source>
</evidence>
<comment type="caution">
    <text evidence="19">The sequence shown here is derived from an EMBL/GenBank/DDBJ whole genome shotgun (WGS) entry which is preliminary data.</text>
</comment>
<feature type="transmembrane region" description="Helical" evidence="15">
    <location>
        <begin position="154"/>
        <end position="175"/>
    </location>
</feature>
<dbReference type="Gene3D" id="3.30.1360.60">
    <property type="entry name" value="Glucose permease domain IIB"/>
    <property type="match status" value="1"/>
</dbReference>
<dbReference type="GO" id="GO:0009401">
    <property type="term" value="P:phosphoenolpyruvate-dependent sugar phosphotransferase system"/>
    <property type="evidence" value="ECO:0007669"/>
    <property type="project" value="UniProtKB-KW"/>
</dbReference>
<dbReference type="EMBL" id="QEKT01000001">
    <property type="protein sequence ID" value="PVY86322.1"/>
    <property type="molecule type" value="Genomic_DNA"/>
</dbReference>
<feature type="transmembrane region" description="Helical" evidence="15">
    <location>
        <begin position="345"/>
        <end position="368"/>
    </location>
</feature>
<sequence length="660" mass="69521">MKHNEVAQRIATAVHPENVVAAAHCATRLRLVLKDVKNIDQQALDDDPDLKGTFNADGQYQIIVGPGDVNKVYDEFVKLTGVKSATTDDLKKIAAQNGKPNPIMALIKVLSDIFVPLIPALVAGGLLMALNNVLTAAGIFGTKSLVAMYPQITGLAQMVNLMAAAPFAFLPILIGITATRRFGGSEILGAAAGMMLVMPDLVNGYKVAEVMASGKMPTWDLFGLHVAQAGYQGQVLPVIGVAFILATLEKFFHKHLKGAVDFTFTPMLAILITGFVTFTIVGPVLRVVSNGLTDGLTWMVTTFGFIGYAIFGSFYSAIVITGLHQSFPAIETQLLANISKTGGDFIFPIATCANVAQGAATFAMYFLGKGNEKLRALSSSAGASAMLGITEPALFGVNLKYKFPFFIALGASGVASLVMGIFHVLSSSLGPAGVIGFIAIPPTKWIGFFLAIAVSFALAFSITLVYGRQHMAVINGQTASTTDATSTPVDDANQESVKSQAGYLIDAPVAGELIDITTVKDPVFSTGMMGTGIAIEPSGNQIIAPADGEITVAYGTKHAYGMKTDEGVEVLIHVGIDTVNLAGKGFESQVSQGQHVKKGDLLGTFDTKVIQAAGYPVTTMVIITNTNEFDRVVANQQFGRQVATDQVILTAIPKEAEAKS</sequence>
<dbReference type="PANTHER" id="PTHR30175">
    <property type="entry name" value="PHOSPHOTRANSFERASE SYSTEM TRANSPORT PROTEIN"/>
    <property type="match status" value="1"/>
</dbReference>
<dbReference type="Pfam" id="PF02378">
    <property type="entry name" value="PTS_EIIC"/>
    <property type="match status" value="1"/>
</dbReference>
<keyword evidence="20" id="KW-1185">Reference proteome</keyword>
<comment type="catalytic activity">
    <reaction evidence="13">
        <text>N(pros)-phospho-L-histidyl-[protein](out) + sucrose = sucrose 6(G)-phosphate(in) + L-histidyl-[protein]</text>
        <dbReference type="Rhea" id="RHEA:49236"/>
        <dbReference type="Rhea" id="RHEA-COMP:9745"/>
        <dbReference type="Rhea" id="RHEA-COMP:9746"/>
        <dbReference type="ChEBI" id="CHEBI:17992"/>
        <dbReference type="ChEBI" id="CHEBI:29979"/>
        <dbReference type="ChEBI" id="CHEBI:64837"/>
        <dbReference type="ChEBI" id="CHEBI:91002"/>
        <dbReference type="EC" id="2.7.1.211"/>
    </reaction>
</comment>
<dbReference type="Gene3D" id="2.70.70.10">
    <property type="entry name" value="Glucose Permease (Domain IIA)"/>
    <property type="match status" value="1"/>
</dbReference>
<evidence type="ECO:0000256" key="7">
    <source>
        <dbReference type="ARBA" id="ARBA00022692"/>
    </source>
</evidence>
<feature type="transmembrane region" description="Helical" evidence="15">
    <location>
        <begin position="260"/>
        <end position="285"/>
    </location>
</feature>
<dbReference type="SUPFAM" id="SSF51261">
    <property type="entry name" value="Duplicated hybrid motif"/>
    <property type="match status" value="1"/>
</dbReference>
<dbReference type="GO" id="GO:0005886">
    <property type="term" value="C:plasma membrane"/>
    <property type="evidence" value="ECO:0007669"/>
    <property type="project" value="UniProtKB-SubCell"/>
</dbReference>
<keyword evidence="5" id="KW-0808">Transferase</keyword>
<dbReference type="InterPro" id="IPR013013">
    <property type="entry name" value="PTS_EIIC_1"/>
</dbReference>